<protein>
    <recommendedName>
        <fullName evidence="4">Xylose isomerase-like TIM barrel domain-containing protein</fullName>
    </recommendedName>
</protein>
<organism evidence="2 3">
    <name type="scientific">Paraburkholderia caffeinilytica</name>
    <dbReference type="NCBI Taxonomy" id="1761016"/>
    <lineage>
        <taxon>Bacteria</taxon>
        <taxon>Pseudomonadati</taxon>
        <taxon>Pseudomonadota</taxon>
        <taxon>Betaproteobacteria</taxon>
        <taxon>Burkholderiales</taxon>
        <taxon>Burkholderiaceae</taxon>
        <taxon>Paraburkholderia</taxon>
    </lineage>
</organism>
<sequence length="338" mass="35988">MAGPQGSNAHGERRDAPDLERSTLRVATATCARLAWGFPLWCMTPPPAHYSGIASASALFFETHLEPVPNADHETDLSKFDMTDAVNVVIVASAFGMDAVRTHGHLKWAVASKQAGATGFEVRRELFADEADAAPQALHTLGQQIAELGLWSVYSTPASLYATDGKLDADALRVSIEEAVALGARFVKLQLGGFVTEANAAVIADCMRCADVRLVVENGQLAEGGSLEQFTGLFDALAREGHAGLLGMTFDIGNWTWRDVAPLDAAGPLAAHVEYIHCKTVVGEGARRFPAAPCAGDTQFAAVLDKLPRHVPRGIEFPFDANRIDGDAAHYVAWLAAA</sequence>
<comment type="caution">
    <text evidence="2">The sequence shown here is derived from an EMBL/GenBank/DDBJ whole genome shotgun (WGS) entry which is preliminary data.</text>
</comment>
<reference evidence="3" key="1">
    <citation type="journal article" date="2019" name="Int. J. Syst. Evol. Microbiol.">
        <title>The Global Catalogue of Microorganisms (GCM) 10K type strain sequencing project: providing services to taxonomists for standard genome sequencing and annotation.</title>
        <authorList>
            <consortium name="The Broad Institute Genomics Platform"/>
            <consortium name="The Broad Institute Genome Sequencing Center for Infectious Disease"/>
            <person name="Wu L."/>
            <person name="Ma J."/>
        </authorList>
    </citation>
    <scope>NUCLEOTIDE SEQUENCE [LARGE SCALE GENOMIC DNA]</scope>
    <source>
        <strain evidence="3">CGMCC 1.15103</strain>
    </source>
</reference>
<dbReference type="Gene3D" id="3.20.20.150">
    <property type="entry name" value="Divalent-metal-dependent TIM barrel enzymes"/>
    <property type="match status" value="1"/>
</dbReference>
<evidence type="ECO:0008006" key="4">
    <source>
        <dbReference type="Google" id="ProtNLM"/>
    </source>
</evidence>
<gene>
    <name evidence="2" type="ORF">GCM10011400_10040</name>
</gene>
<feature type="region of interest" description="Disordered" evidence="1">
    <location>
        <begin position="1"/>
        <end position="21"/>
    </location>
</feature>
<name>A0ABQ1LQN4_9BURK</name>
<evidence type="ECO:0000256" key="1">
    <source>
        <dbReference type="SAM" id="MobiDB-lite"/>
    </source>
</evidence>
<dbReference type="SUPFAM" id="SSF51658">
    <property type="entry name" value="Xylose isomerase-like"/>
    <property type="match status" value="1"/>
</dbReference>
<evidence type="ECO:0000313" key="2">
    <source>
        <dbReference type="EMBL" id="GGC25595.1"/>
    </source>
</evidence>
<dbReference type="Proteomes" id="UP000602004">
    <property type="component" value="Unassembled WGS sequence"/>
</dbReference>
<keyword evidence="3" id="KW-1185">Reference proteome</keyword>
<feature type="compositionally biased region" description="Basic and acidic residues" evidence="1">
    <location>
        <begin position="10"/>
        <end position="21"/>
    </location>
</feature>
<dbReference type="EMBL" id="BMHL01000001">
    <property type="protein sequence ID" value="GGC25595.1"/>
    <property type="molecule type" value="Genomic_DNA"/>
</dbReference>
<dbReference type="InterPro" id="IPR036237">
    <property type="entry name" value="Xyl_isomerase-like_sf"/>
</dbReference>
<accession>A0ABQ1LQN4</accession>
<proteinExistence type="predicted"/>
<evidence type="ECO:0000313" key="3">
    <source>
        <dbReference type="Proteomes" id="UP000602004"/>
    </source>
</evidence>